<comment type="similarity">
    <text evidence="9">Belongs to the MntA antitoxin family.</text>
</comment>
<accession>A0A4R3KMG7</accession>
<evidence type="ECO:0000313" key="11">
    <source>
        <dbReference type="EMBL" id="TCS85020.1"/>
    </source>
</evidence>
<dbReference type="Proteomes" id="UP000295807">
    <property type="component" value="Unassembled WGS sequence"/>
</dbReference>
<dbReference type="PANTHER" id="PTHR33571">
    <property type="entry name" value="SSL8005 PROTEIN"/>
    <property type="match status" value="1"/>
</dbReference>
<comment type="cofactor">
    <cofactor evidence="1">
        <name>Mg(2+)</name>
        <dbReference type="ChEBI" id="CHEBI:18420"/>
    </cofactor>
</comment>
<protein>
    <recommendedName>
        <fullName evidence="10">Polymerase nucleotidyl transferase domain-containing protein</fullName>
    </recommendedName>
</protein>
<reference evidence="11 12" key="1">
    <citation type="submission" date="2019-03" db="EMBL/GenBank/DDBJ databases">
        <title>Genomic Encyclopedia of Type Strains, Phase IV (KMG-IV): sequencing the most valuable type-strain genomes for metagenomic binning, comparative biology and taxonomic classification.</title>
        <authorList>
            <person name="Goeker M."/>
        </authorList>
    </citation>
    <scope>NUCLEOTIDE SEQUENCE [LARGE SCALE GENOMIC DNA]</scope>
    <source>
        <strain evidence="11 12">DSM 21100</strain>
    </source>
</reference>
<evidence type="ECO:0000256" key="9">
    <source>
        <dbReference type="ARBA" id="ARBA00038276"/>
    </source>
</evidence>
<evidence type="ECO:0000256" key="6">
    <source>
        <dbReference type="ARBA" id="ARBA00022741"/>
    </source>
</evidence>
<evidence type="ECO:0000256" key="4">
    <source>
        <dbReference type="ARBA" id="ARBA00022695"/>
    </source>
</evidence>
<sequence>MITASQKDVILHTLAPHKPAMVGIFGSFARNENTTDSDLDILVDFKAVVNLLDLIGLEQELSEILGVKVDLITRRSLSSHIEPYVDKDLIRIL</sequence>
<feature type="domain" description="Polymerase nucleotidyl transferase" evidence="10">
    <location>
        <begin position="18"/>
        <end position="83"/>
    </location>
</feature>
<dbReference type="GO" id="GO:0046872">
    <property type="term" value="F:metal ion binding"/>
    <property type="evidence" value="ECO:0007669"/>
    <property type="project" value="UniProtKB-KW"/>
</dbReference>
<dbReference type="SUPFAM" id="SSF81301">
    <property type="entry name" value="Nucleotidyltransferase"/>
    <property type="match status" value="1"/>
</dbReference>
<dbReference type="InterPro" id="IPR052038">
    <property type="entry name" value="Type-VII_TA_antitoxin"/>
</dbReference>
<dbReference type="GO" id="GO:0005524">
    <property type="term" value="F:ATP binding"/>
    <property type="evidence" value="ECO:0007669"/>
    <property type="project" value="UniProtKB-KW"/>
</dbReference>
<keyword evidence="8" id="KW-0460">Magnesium</keyword>
<keyword evidence="5" id="KW-0479">Metal-binding</keyword>
<keyword evidence="3" id="KW-0808">Transferase</keyword>
<evidence type="ECO:0000256" key="1">
    <source>
        <dbReference type="ARBA" id="ARBA00001946"/>
    </source>
</evidence>
<organism evidence="11 12">
    <name type="scientific">Anseongella ginsenosidimutans</name>
    <dbReference type="NCBI Taxonomy" id="496056"/>
    <lineage>
        <taxon>Bacteria</taxon>
        <taxon>Pseudomonadati</taxon>
        <taxon>Bacteroidota</taxon>
        <taxon>Sphingobacteriia</taxon>
        <taxon>Sphingobacteriales</taxon>
        <taxon>Sphingobacteriaceae</taxon>
        <taxon>Anseongella</taxon>
    </lineage>
</organism>
<gene>
    <name evidence="11" type="ORF">EDD80_1153</name>
</gene>
<evidence type="ECO:0000259" key="10">
    <source>
        <dbReference type="Pfam" id="PF01909"/>
    </source>
</evidence>
<keyword evidence="7" id="KW-0067">ATP-binding</keyword>
<comment type="caution">
    <text evidence="11">The sequence shown here is derived from an EMBL/GenBank/DDBJ whole genome shotgun (WGS) entry which is preliminary data.</text>
</comment>
<dbReference type="RefSeq" id="WP_132130443.1">
    <property type="nucleotide sequence ID" value="NZ_CP042432.1"/>
</dbReference>
<dbReference type="AlphaFoldDB" id="A0A4R3KMG7"/>
<dbReference type="InterPro" id="IPR043519">
    <property type="entry name" value="NT_sf"/>
</dbReference>
<dbReference type="CDD" id="cd05403">
    <property type="entry name" value="NT_KNTase_like"/>
    <property type="match status" value="1"/>
</dbReference>
<dbReference type="EMBL" id="SMAD01000015">
    <property type="protein sequence ID" value="TCS85020.1"/>
    <property type="molecule type" value="Genomic_DNA"/>
</dbReference>
<keyword evidence="2" id="KW-1277">Toxin-antitoxin system</keyword>
<evidence type="ECO:0000256" key="5">
    <source>
        <dbReference type="ARBA" id="ARBA00022723"/>
    </source>
</evidence>
<evidence type="ECO:0000256" key="7">
    <source>
        <dbReference type="ARBA" id="ARBA00022840"/>
    </source>
</evidence>
<keyword evidence="12" id="KW-1185">Reference proteome</keyword>
<evidence type="ECO:0000313" key="12">
    <source>
        <dbReference type="Proteomes" id="UP000295807"/>
    </source>
</evidence>
<name>A0A4R3KMG7_9SPHI</name>
<proteinExistence type="inferred from homology"/>
<dbReference type="PANTHER" id="PTHR33571:SF14">
    <property type="entry name" value="PROTEIN ADENYLYLTRANSFERASE MJ0435-RELATED"/>
    <property type="match status" value="1"/>
</dbReference>
<evidence type="ECO:0000256" key="8">
    <source>
        <dbReference type="ARBA" id="ARBA00022842"/>
    </source>
</evidence>
<dbReference type="OrthoDB" id="9809668at2"/>
<dbReference type="Gene3D" id="3.30.460.10">
    <property type="entry name" value="Beta Polymerase, domain 2"/>
    <property type="match status" value="1"/>
</dbReference>
<evidence type="ECO:0000256" key="2">
    <source>
        <dbReference type="ARBA" id="ARBA00022649"/>
    </source>
</evidence>
<keyword evidence="6" id="KW-0547">Nucleotide-binding</keyword>
<dbReference type="Pfam" id="PF01909">
    <property type="entry name" value="NTP_transf_2"/>
    <property type="match status" value="1"/>
</dbReference>
<dbReference type="GO" id="GO:0016779">
    <property type="term" value="F:nucleotidyltransferase activity"/>
    <property type="evidence" value="ECO:0007669"/>
    <property type="project" value="UniProtKB-KW"/>
</dbReference>
<dbReference type="InterPro" id="IPR002934">
    <property type="entry name" value="Polymerase_NTP_transf_dom"/>
</dbReference>
<evidence type="ECO:0000256" key="3">
    <source>
        <dbReference type="ARBA" id="ARBA00022679"/>
    </source>
</evidence>
<keyword evidence="4" id="KW-0548">Nucleotidyltransferase</keyword>